<dbReference type="AlphaFoldDB" id="A0A0C2Z698"/>
<dbReference type="Proteomes" id="UP000053424">
    <property type="component" value="Unassembled WGS sequence"/>
</dbReference>
<name>A0A0C2Z698_HEBCY</name>
<keyword evidence="1" id="KW-1133">Transmembrane helix</keyword>
<keyword evidence="1" id="KW-0472">Membrane</keyword>
<keyword evidence="1" id="KW-0812">Transmembrane</keyword>
<proteinExistence type="predicted"/>
<evidence type="ECO:0000313" key="3">
    <source>
        <dbReference type="Proteomes" id="UP000053424"/>
    </source>
</evidence>
<evidence type="ECO:0000313" key="2">
    <source>
        <dbReference type="EMBL" id="KIM48697.1"/>
    </source>
</evidence>
<evidence type="ECO:0000256" key="1">
    <source>
        <dbReference type="SAM" id="Phobius"/>
    </source>
</evidence>
<sequence>MFCIRHYLQNGIGSRALGRFSFTFSVHVFLTIFFLRFQLRFLSYSRGSCCICLMNFSKPGIYCSCCIMYHC</sequence>
<gene>
    <name evidence="2" type="ORF">M413DRAFT_84042</name>
</gene>
<dbReference type="EMBL" id="KN831768">
    <property type="protein sequence ID" value="KIM48697.1"/>
    <property type="molecule type" value="Genomic_DNA"/>
</dbReference>
<reference evidence="2 3" key="1">
    <citation type="submission" date="2014-04" db="EMBL/GenBank/DDBJ databases">
        <authorList>
            <consortium name="DOE Joint Genome Institute"/>
            <person name="Kuo A."/>
            <person name="Gay G."/>
            <person name="Dore J."/>
            <person name="Kohler A."/>
            <person name="Nagy L.G."/>
            <person name="Floudas D."/>
            <person name="Copeland A."/>
            <person name="Barry K.W."/>
            <person name="Cichocki N."/>
            <person name="Veneault-Fourrey C."/>
            <person name="LaButti K."/>
            <person name="Lindquist E.A."/>
            <person name="Lipzen A."/>
            <person name="Lundell T."/>
            <person name="Morin E."/>
            <person name="Murat C."/>
            <person name="Sun H."/>
            <person name="Tunlid A."/>
            <person name="Henrissat B."/>
            <person name="Grigoriev I.V."/>
            <person name="Hibbett D.S."/>
            <person name="Martin F."/>
            <person name="Nordberg H.P."/>
            <person name="Cantor M.N."/>
            <person name="Hua S.X."/>
        </authorList>
    </citation>
    <scope>NUCLEOTIDE SEQUENCE [LARGE SCALE GENOMIC DNA]</scope>
    <source>
        <strain evidence="3">h7</strain>
    </source>
</reference>
<reference evidence="3" key="2">
    <citation type="submission" date="2015-01" db="EMBL/GenBank/DDBJ databases">
        <title>Evolutionary Origins and Diversification of the Mycorrhizal Mutualists.</title>
        <authorList>
            <consortium name="DOE Joint Genome Institute"/>
            <consortium name="Mycorrhizal Genomics Consortium"/>
            <person name="Kohler A."/>
            <person name="Kuo A."/>
            <person name="Nagy L.G."/>
            <person name="Floudas D."/>
            <person name="Copeland A."/>
            <person name="Barry K.W."/>
            <person name="Cichocki N."/>
            <person name="Veneault-Fourrey C."/>
            <person name="LaButti K."/>
            <person name="Lindquist E.A."/>
            <person name="Lipzen A."/>
            <person name="Lundell T."/>
            <person name="Morin E."/>
            <person name="Murat C."/>
            <person name="Riley R."/>
            <person name="Ohm R."/>
            <person name="Sun H."/>
            <person name="Tunlid A."/>
            <person name="Henrissat B."/>
            <person name="Grigoriev I.V."/>
            <person name="Hibbett D.S."/>
            <person name="Martin F."/>
        </authorList>
    </citation>
    <scope>NUCLEOTIDE SEQUENCE [LARGE SCALE GENOMIC DNA]</scope>
    <source>
        <strain evidence="3">h7</strain>
    </source>
</reference>
<keyword evidence="3" id="KW-1185">Reference proteome</keyword>
<protein>
    <submittedName>
        <fullName evidence="2">Uncharacterized protein</fullName>
    </submittedName>
</protein>
<accession>A0A0C2Z698</accession>
<dbReference type="HOGENOM" id="CLU_2740288_0_0_1"/>
<feature type="transmembrane region" description="Helical" evidence="1">
    <location>
        <begin position="20"/>
        <end position="37"/>
    </location>
</feature>
<organism evidence="2 3">
    <name type="scientific">Hebeloma cylindrosporum</name>
    <dbReference type="NCBI Taxonomy" id="76867"/>
    <lineage>
        <taxon>Eukaryota</taxon>
        <taxon>Fungi</taxon>
        <taxon>Dikarya</taxon>
        <taxon>Basidiomycota</taxon>
        <taxon>Agaricomycotina</taxon>
        <taxon>Agaricomycetes</taxon>
        <taxon>Agaricomycetidae</taxon>
        <taxon>Agaricales</taxon>
        <taxon>Agaricineae</taxon>
        <taxon>Hymenogastraceae</taxon>
        <taxon>Hebeloma</taxon>
    </lineage>
</organism>